<keyword evidence="9" id="KW-1185">Reference proteome</keyword>
<evidence type="ECO:0000259" key="7">
    <source>
        <dbReference type="PROSITE" id="PS50994"/>
    </source>
</evidence>
<name>A0ABR0UTH8_REHGL</name>
<protein>
    <recommendedName>
        <fullName evidence="7">Integrase catalytic domain-containing protein</fullName>
    </recommendedName>
</protein>
<dbReference type="Gene3D" id="3.30.420.10">
    <property type="entry name" value="Ribonuclease H-like superfamily/Ribonuclease H"/>
    <property type="match status" value="1"/>
</dbReference>
<dbReference type="InterPro" id="IPR036397">
    <property type="entry name" value="RNaseH_sf"/>
</dbReference>
<evidence type="ECO:0000313" key="8">
    <source>
        <dbReference type="EMBL" id="KAK6125581.1"/>
    </source>
</evidence>
<keyword evidence="2" id="KW-0548">Nucleotidyltransferase</keyword>
<evidence type="ECO:0000256" key="4">
    <source>
        <dbReference type="ARBA" id="ARBA00022759"/>
    </source>
</evidence>
<feature type="domain" description="Integrase catalytic" evidence="7">
    <location>
        <begin position="268"/>
        <end position="383"/>
    </location>
</feature>
<keyword evidence="3" id="KW-0540">Nuclease</keyword>
<evidence type="ECO:0000256" key="2">
    <source>
        <dbReference type="ARBA" id="ARBA00022695"/>
    </source>
</evidence>
<evidence type="ECO:0000256" key="3">
    <source>
        <dbReference type="ARBA" id="ARBA00022722"/>
    </source>
</evidence>
<keyword evidence="5" id="KW-0378">Hydrolase</keyword>
<dbReference type="PANTHER" id="PTHR34072">
    <property type="entry name" value="ENZYMATIC POLYPROTEIN-RELATED"/>
    <property type="match status" value="1"/>
</dbReference>
<dbReference type="CDD" id="cd09274">
    <property type="entry name" value="RNase_HI_RT_Ty3"/>
    <property type="match status" value="1"/>
</dbReference>
<reference evidence="8 9" key="1">
    <citation type="journal article" date="2021" name="Comput. Struct. Biotechnol. J.">
        <title>De novo genome assembly of the potent medicinal plant Rehmannia glutinosa using nanopore technology.</title>
        <authorList>
            <person name="Ma L."/>
            <person name="Dong C."/>
            <person name="Song C."/>
            <person name="Wang X."/>
            <person name="Zheng X."/>
            <person name="Niu Y."/>
            <person name="Chen S."/>
            <person name="Feng W."/>
        </authorList>
    </citation>
    <scope>NUCLEOTIDE SEQUENCE [LARGE SCALE GENOMIC DNA]</scope>
    <source>
        <strain evidence="8">DH-2019</strain>
    </source>
</reference>
<dbReference type="EMBL" id="JABTTQ020002186">
    <property type="protein sequence ID" value="KAK6125581.1"/>
    <property type="molecule type" value="Genomic_DNA"/>
</dbReference>
<proteinExistence type="predicted"/>
<dbReference type="Gene3D" id="3.30.70.270">
    <property type="match status" value="1"/>
</dbReference>
<dbReference type="InterPro" id="IPR043128">
    <property type="entry name" value="Rev_trsase/Diguanyl_cyclase"/>
</dbReference>
<keyword evidence="4" id="KW-0255">Endonuclease</keyword>
<dbReference type="PROSITE" id="PS50994">
    <property type="entry name" value="INTEGRASE"/>
    <property type="match status" value="1"/>
</dbReference>
<dbReference type="InterPro" id="IPR012337">
    <property type="entry name" value="RNaseH-like_sf"/>
</dbReference>
<comment type="caution">
    <text evidence="8">The sequence shown here is derived from an EMBL/GenBank/DDBJ whole genome shotgun (WGS) entry which is preliminary data.</text>
</comment>
<dbReference type="Pfam" id="PF00665">
    <property type="entry name" value="rve"/>
    <property type="match status" value="1"/>
</dbReference>
<dbReference type="Proteomes" id="UP001318860">
    <property type="component" value="Unassembled WGS sequence"/>
</dbReference>
<accession>A0ABR0UTH8</accession>
<dbReference type="InterPro" id="IPR043502">
    <property type="entry name" value="DNA/RNA_pol_sf"/>
</dbReference>
<dbReference type="InterPro" id="IPR041373">
    <property type="entry name" value="RT_RNaseH"/>
</dbReference>
<keyword evidence="1" id="KW-0808">Transferase</keyword>
<evidence type="ECO:0000256" key="5">
    <source>
        <dbReference type="ARBA" id="ARBA00022801"/>
    </source>
</evidence>
<dbReference type="PANTHER" id="PTHR34072:SF44">
    <property type="entry name" value="RNA-DIRECTED DNA POLYMERASE"/>
    <property type="match status" value="1"/>
</dbReference>
<dbReference type="Pfam" id="PF17917">
    <property type="entry name" value="RT_RNaseH"/>
    <property type="match status" value="1"/>
</dbReference>
<evidence type="ECO:0000313" key="9">
    <source>
        <dbReference type="Proteomes" id="UP001318860"/>
    </source>
</evidence>
<evidence type="ECO:0000256" key="1">
    <source>
        <dbReference type="ARBA" id="ARBA00022679"/>
    </source>
</evidence>
<sequence length="531" mass="61176">MVQEGIVLGHKISCRGIEVDKAKVETISKLPPPTTVKAIRSVLGHAGFYRRFIKDFSKIARPLTRLLEKDAVFDINDECLQAFNTLKEKLTTSPIMVAPDWSQPFELMCDASDYAVGAVLGQRKDKHFQPIYYASKTLNPAQSNYTTTENELHAVVFAFDKFRSYLILSKVIVYTDHSALRYLLDKNDAKPRLIRWVLLLQEFDVEIKDKRGAKNLAADHLSRLEHSGTDKQHNGHINDSFLDEQLFALNSISIDIPWFADFANYLAGKVLPKGMTNQQKNEIFDVWFMGPFPTSFGNKYILVAVDYVSKWIEAQALPKNDARVVVHFLKKPFTRFGTPRAIISDRGTHFCNSQFDKVLKQYDVTHRVATAYHPQTSGQVERTTFKTPIGTTPYRLVYGKACHLTVELEHKAFWAIKMLNYDLSSAGNNRLLQINELEEWRNSPYENSKIYKERTKQWHDKRIKQTREFQPGDQVLLFNSRLRLFPVEITDKEMGTFNVNGHRLKLYFGGTIDDSYRDSIRLNDPQNTPHE</sequence>
<keyword evidence="6" id="KW-0695">RNA-directed DNA polymerase</keyword>
<evidence type="ECO:0000256" key="6">
    <source>
        <dbReference type="ARBA" id="ARBA00022918"/>
    </source>
</evidence>
<dbReference type="SUPFAM" id="SSF53098">
    <property type="entry name" value="Ribonuclease H-like"/>
    <property type="match status" value="1"/>
</dbReference>
<dbReference type="SUPFAM" id="SSF56672">
    <property type="entry name" value="DNA/RNA polymerases"/>
    <property type="match status" value="1"/>
</dbReference>
<gene>
    <name evidence="8" type="ORF">DH2020_040674</name>
</gene>
<organism evidence="8 9">
    <name type="scientific">Rehmannia glutinosa</name>
    <name type="common">Chinese foxglove</name>
    <dbReference type="NCBI Taxonomy" id="99300"/>
    <lineage>
        <taxon>Eukaryota</taxon>
        <taxon>Viridiplantae</taxon>
        <taxon>Streptophyta</taxon>
        <taxon>Embryophyta</taxon>
        <taxon>Tracheophyta</taxon>
        <taxon>Spermatophyta</taxon>
        <taxon>Magnoliopsida</taxon>
        <taxon>eudicotyledons</taxon>
        <taxon>Gunneridae</taxon>
        <taxon>Pentapetalae</taxon>
        <taxon>asterids</taxon>
        <taxon>lamiids</taxon>
        <taxon>Lamiales</taxon>
        <taxon>Orobanchaceae</taxon>
        <taxon>Rehmannieae</taxon>
        <taxon>Rehmannia</taxon>
    </lineage>
</organism>
<dbReference type="InterPro" id="IPR001584">
    <property type="entry name" value="Integrase_cat-core"/>
</dbReference>